<dbReference type="EMBL" id="JAHXZN010000004">
    <property type="protein sequence ID" value="MBW6531645.1"/>
    <property type="molecule type" value="Genomic_DNA"/>
</dbReference>
<evidence type="ECO:0000256" key="1">
    <source>
        <dbReference type="ARBA" id="ARBA00006739"/>
    </source>
</evidence>
<organism evidence="6 7">
    <name type="scientific">Sphingomonas citri</name>
    <dbReference type="NCBI Taxonomy" id="2862499"/>
    <lineage>
        <taxon>Bacteria</taxon>
        <taxon>Pseudomonadati</taxon>
        <taxon>Pseudomonadota</taxon>
        <taxon>Alphaproteobacteria</taxon>
        <taxon>Sphingomonadales</taxon>
        <taxon>Sphingomonadaceae</taxon>
        <taxon>Sphingomonas</taxon>
    </lineage>
</organism>
<keyword evidence="4" id="KW-0812">Transmembrane</keyword>
<keyword evidence="3 6" id="KW-0808">Transferase</keyword>
<keyword evidence="2 6" id="KW-0328">Glycosyltransferase</keyword>
<dbReference type="SUPFAM" id="SSF53448">
    <property type="entry name" value="Nucleotide-diphospho-sugar transferases"/>
    <property type="match status" value="1"/>
</dbReference>
<sequence length="384" mass="41758">MLLACAVHPLLTYPLSLRLFVRARPAVPAAALRSPPPSLAICMSAYNEQDVIAAKVERLLEVAAAYGPATIHVYADSPQDGTVAILERYADRIDLVVGAERAGKTFGMNLLVARSRSDYILFTDANVESQVDVATRLARWLADPSVGCATARLVYSNSDETATAALGSGYWQREEQIKRIESDRMGLIGCDGAMFMMRRALHRAPPPHLIDDLFLSLTILIAGKRIVSADDVEVYERSATGANEEKRRKQRIACQALNVHRAMWPQLRRMRFLPLYAYVSHRPMKWLMPFFVAGATLCAALGFALAAGWAVTGALALLGALLLVIGEKTQAKPLSLASSAVLSLYGVGVGVIESVFMGKTYTVWDPALSVRLDPQPSATDAVSR</sequence>
<keyword evidence="4" id="KW-0472">Membrane</keyword>
<evidence type="ECO:0000313" key="6">
    <source>
        <dbReference type="EMBL" id="MBW6531645.1"/>
    </source>
</evidence>
<evidence type="ECO:0000259" key="5">
    <source>
        <dbReference type="Pfam" id="PF00535"/>
    </source>
</evidence>
<dbReference type="InterPro" id="IPR001173">
    <property type="entry name" value="Glyco_trans_2-like"/>
</dbReference>
<evidence type="ECO:0000256" key="4">
    <source>
        <dbReference type="SAM" id="Phobius"/>
    </source>
</evidence>
<dbReference type="PANTHER" id="PTHR43630:SF1">
    <property type="entry name" value="POLY-BETA-1,6-N-ACETYL-D-GLUCOSAMINE SYNTHASE"/>
    <property type="match status" value="1"/>
</dbReference>
<dbReference type="EC" id="2.4.-.-" evidence="6"/>
<evidence type="ECO:0000256" key="2">
    <source>
        <dbReference type="ARBA" id="ARBA00022676"/>
    </source>
</evidence>
<feature type="transmembrane region" description="Helical" evidence="4">
    <location>
        <begin position="291"/>
        <end position="324"/>
    </location>
</feature>
<protein>
    <submittedName>
        <fullName evidence="6">Glycosyltransferase</fullName>
        <ecNumber evidence="6">2.4.-.-</ecNumber>
    </submittedName>
</protein>
<dbReference type="Proteomes" id="UP000759103">
    <property type="component" value="Unassembled WGS sequence"/>
</dbReference>
<reference evidence="6 7" key="1">
    <citation type="submission" date="2021-07" db="EMBL/GenBank/DDBJ databases">
        <title>Sphingomonas sp.</title>
        <authorList>
            <person name="Feng G."/>
            <person name="Li J."/>
            <person name="Pan M."/>
        </authorList>
    </citation>
    <scope>NUCLEOTIDE SEQUENCE [LARGE SCALE GENOMIC DNA]</scope>
    <source>
        <strain evidence="6 7">RRHST34</strain>
    </source>
</reference>
<dbReference type="PANTHER" id="PTHR43630">
    <property type="entry name" value="POLY-BETA-1,6-N-ACETYL-D-GLUCOSAMINE SYNTHASE"/>
    <property type="match status" value="1"/>
</dbReference>
<feature type="domain" description="Glycosyltransferase 2-like" evidence="5">
    <location>
        <begin position="41"/>
        <end position="202"/>
    </location>
</feature>
<dbReference type="RefSeq" id="WP_219749037.1">
    <property type="nucleotide sequence ID" value="NZ_JAHXZN010000004.1"/>
</dbReference>
<evidence type="ECO:0000313" key="7">
    <source>
        <dbReference type="Proteomes" id="UP000759103"/>
    </source>
</evidence>
<evidence type="ECO:0000256" key="3">
    <source>
        <dbReference type="ARBA" id="ARBA00022679"/>
    </source>
</evidence>
<feature type="transmembrane region" description="Helical" evidence="4">
    <location>
        <begin position="336"/>
        <end position="356"/>
    </location>
</feature>
<accession>A0ABS7BPX6</accession>
<dbReference type="GO" id="GO:0016757">
    <property type="term" value="F:glycosyltransferase activity"/>
    <property type="evidence" value="ECO:0007669"/>
    <property type="project" value="UniProtKB-KW"/>
</dbReference>
<gene>
    <name evidence="6" type="ORF">KZ820_12950</name>
</gene>
<keyword evidence="4" id="KW-1133">Transmembrane helix</keyword>
<name>A0ABS7BPX6_9SPHN</name>
<proteinExistence type="inferred from homology"/>
<dbReference type="Gene3D" id="3.90.550.10">
    <property type="entry name" value="Spore Coat Polysaccharide Biosynthesis Protein SpsA, Chain A"/>
    <property type="match status" value="1"/>
</dbReference>
<comment type="caution">
    <text evidence="6">The sequence shown here is derived from an EMBL/GenBank/DDBJ whole genome shotgun (WGS) entry which is preliminary data.</text>
</comment>
<dbReference type="InterPro" id="IPR029044">
    <property type="entry name" value="Nucleotide-diphossugar_trans"/>
</dbReference>
<keyword evidence="7" id="KW-1185">Reference proteome</keyword>
<comment type="similarity">
    <text evidence="1">Belongs to the glycosyltransferase 2 family.</text>
</comment>
<dbReference type="Pfam" id="PF00535">
    <property type="entry name" value="Glycos_transf_2"/>
    <property type="match status" value="1"/>
</dbReference>